<feature type="non-terminal residue" evidence="1">
    <location>
        <position position="1"/>
    </location>
</feature>
<dbReference type="AlphaFoldDB" id="X1RWP1"/>
<comment type="caution">
    <text evidence="1">The sequence shown here is derived from an EMBL/GenBank/DDBJ whole genome shotgun (WGS) entry which is preliminary data.</text>
</comment>
<gene>
    <name evidence="1" type="ORF">S06H3_65329</name>
</gene>
<protein>
    <submittedName>
        <fullName evidence="1">Uncharacterized protein</fullName>
    </submittedName>
</protein>
<dbReference type="EMBL" id="BARV01043951">
    <property type="protein sequence ID" value="GAI67605.1"/>
    <property type="molecule type" value="Genomic_DNA"/>
</dbReference>
<name>X1RWP1_9ZZZZ</name>
<evidence type="ECO:0000313" key="1">
    <source>
        <dbReference type="EMBL" id="GAI67605.1"/>
    </source>
</evidence>
<proteinExistence type="predicted"/>
<accession>X1RWP1</accession>
<reference evidence="1" key="1">
    <citation type="journal article" date="2014" name="Front. Microbiol.">
        <title>High frequency of phylogenetically diverse reductive dehalogenase-homologous genes in deep subseafloor sedimentary metagenomes.</title>
        <authorList>
            <person name="Kawai M."/>
            <person name="Futagami T."/>
            <person name="Toyoda A."/>
            <person name="Takaki Y."/>
            <person name="Nishi S."/>
            <person name="Hori S."/>
            <person name="Arai W."/>
            <person name="Tsubouchi T."/>
            <person name="Morono Y."/>
            <person name="Uchiyama I."/>
            <person name="Ito T."/>
            <person name="Fujiyama A."/>
            <person name="Inagaki F."/>
            <person name="Takami H."/>
        </authorList>
    </citation>
    <scope>NUCLEOTIDE SEQUENCE</scope>
    <source>
        <strain evidence="1">Expedition CK06-06</strain>
    </source>
</reference>
<organism evidence="1">
    <name type="scientific">marine sediment metagenome</name>
    <dbReference type="NCBI Taxonomy" id="412755"/>
    <lineage>
        <taxon>unclassified sequences</taxon>
        <taxon>metagenomes</taxon>
        <taxon>ecological metagenomes</taxon>
    </lineage>
</organism>
<sequence>LSNYLHEIKEIRQFYSFYSSLEIALMKTRTPALNSTIFSVE</sequence>